<keyword evidence="2" id="KW-0175">Coiled coil</keyword>
<keyword evidence="3" id="KW-0472">Membrane</keyword>
<keyword evidence="3" id="KW-1133">Transmembrane helix</keyword>
<proteinExistence type="predicted"/>
<dbReference type="PANTHER" id="PTHR37813:SF1">
    <property type="entry name" value="FELS-2 PROPHAGE PROTEIN"/>
    <property type="match status" value="1"/>
</dbReference>
<reference evidence="5" key="1">
    <citation type="submission" date="2020-03" db="EMBL/GenBank/DDBJ databases">
        <title>The deep terrestrial virosphere.</title>
        <authorList>
            <person name="Holmfeldt K."/>
            <person name="Nilsson E."/>
            <person name="Simone D."/>
            <person name="Lopez-Fernandez M."/>
            <person name="Wu X."/>
            <person name="de Brujin I."/>
            <person name="Lundin D."/>
            <person name="Andersson A."/>
            <person name="Bertilsson S."/>
            <person name="Dopson M."/>
        </authorList>
    </citation>
    <scope>NUCLEOTIDE SEQUENCE</scope>
    <source>
        <strain evidence="5">MM415A00691</strain>
    </source>
</reference>
<gene>
    <name evidence="5" type="ORF">MM415A00691_0024</name>
</gene>
<dbReference type="EMBL" id="MT142429">
    <property type="protein sequence ID" value="QJA80630.1"/>
    <property type="molecule type" value="Genomic_DNA"/>
</dbReference>
<evidence type="ECO:0000259" key="4">
    <source>
        <dbReference type="Pfam" id="PF10145"/>
    </source>
</evidence>
<organism evidence="5">
    <name type="scientific">viral metagenome</name>
    <dbReference type="NCBI Taxonomy" id="1070528"/>
    <lineage>
        <taxon>unclassified sequences</taxon>
        <taxon>metagenomes</taxon>
        <taxon>organismal metagenomes</taxon>
    </lineage>
</organism>
<evidence type="ECO:0000313" key="5">
    <source>
        <dbReference type="EMBL" id="QJA80630.1"/>
    </source>
</evidence>
<dbReference type="AlphaFoldDB" id="A0A6M3KFM8"/>
<name>A0A6M3KFM8_9ZZZZ</name>
<dbReference type="NCBIfam" id="TIGR01760">
    <property type="entry name" value="tape_meas_TP901"/>
    <property type="match status" value="1"/>
</dbReference>
<feature type="domain" description="Phage tail tape measure protein" evidence="4">
    <location>
        <begin position="102"/>
        <end position="289"/>
    </location>
</feature>
<dbReference type="Pfam" id="PF10145">
    <property type="entry name" value="PhageMin_Tail"/>
    <property type="match status" value="1"/>
</dbReference>
<feature type="coiled-coil region" evidence="2">
    <location>
        <begin position="472"/>
        <end position="506"/>
    </location>
</feature>
<evidence type="ECO:0000256" key="2">
    <source>
        <dbReference type="SAM" id="Coils"/>
    </source>
</evidence>
<evidence type="ECO:0000256" key="1">
    <source>
        <dbReference type="ARBA" id="ARBA00022612"/>
    </source>
</evidence>
<evidence type="ECO:0000256" key="3">
    <source>
        <dbReference type="SAM" id="Phobius"/>
    </source>
</evidence>
<keyword evidence="1" id="KW-1188">Viral release from host cell</keyword>
<sequence length="975" mass="105944">MANEIFVTIGANFKSNMNAQLGGIQKQGEAAQNSMNGLGRAAFFAGFGLKQMGREMITAGMALGGLAVMAAKAFADFEDAVMTTGATAQLTSEQYKEMGTVILDLARSTVFTASEIGKATVVLAQAGLAFDEIKFAIKGVTQLATAFATDLESTSKSVVQTIRQFGLEFNETERVVNLFAAAATSSRLTVKTLGQAMSNVGPVAKVLGVSLETVTSLLGHMANVGIDGTKSGRQLRIMMLRLATAMPHTSSKKINDALEDLGLTFNDINPATNDFVDILLKLKNANIGASEASVLFRQRAAATGLSLVENAEKIAELRDRITGTQRAYEVFGLRMVTLAAKAEIFKDAVIALGVSMGKLLEGGIKVIIDKGTDFVNRLSENEEQIKNITKSIIQWTVALVGGGGLLIALGGLIGFMAILAVFKAPIVLTLSIIAGVFGVATLAGNKLSNSLLGLENAFEESQTKIKQNLMAADKLINEYEILRGKADENKNAQKRLKEIADELKKTYPELVEQIDKFAEGLKKGSEFQKDVFNEAQIKSIEDYTKEIGRLEDEISRQKENNVYWYAFQEILDSLSIKSEKVKNKIKDTTFSVLKSAISSLHTLMLPGGKLFSSIPQSAKDAIRELAKIFAKENIDESVKPLNTELDKTKEKFNALKQAGSLKEFFEEAEKAPMSLKEIEALTDAIDDNLKGWEIPVSATTKRLDDLKKKFDDAVASNLDSQKLLDDQLKNSKAGLISLTTDQILATEAASAKNKESLEQITEAYQKMVADTHGLNREFKMNFMSLTGDMVDFWTDAIDGMITKTKTWQDVWQDILTQARRFFIQSFLQVIFREWEKTMRAMQNQDKTSTALNIVKAVANVFSGGGSPATSTSTSNAASSSYFSKVQPSDVGFATGGIATRATPGIFGEAGPEALIPLDRLNEFTGSKTQEITVVNIVDSSFVPASLAKDPRVIINVINQDLLEAGSTRRTIRRSQ</sequence>
<dbReference type="InterPro" id="IPR010090">
    <property type="entry name" value="Phage_tape_meas"/>
</dbReference>
<feature type="transmembrane region" description="Helical" evidence="3">
    <location>
        <begin position="426"/>
        <end position="444"/>
    </location>
</feature>
<dbReference type="PANTHER" id="PTHR37813">
    <property type="entry name" value="FELS-2 PROPHAGE PROTEIN"/>
    <property type="match status" value="1"/>
</dbReference>
<protein>
    <submittedName>
        <fullName evidence="5">Putative tail protein</fullName>
    </submittedName>
</protein>
<keyword evidence="3" id="KW-0812">Transmembrane</keyword>
<accession>A0A6M3KFM8</accession>
<feature type="coiled-coil region" evidence="2">
    <location>
        <begin position="533"/>
        <end position="560"/>
    </location>
</feature>
<feature type="transmembrane region" description="Helical" evidence="3">
    <location>
        <begin position="392"/>
        <end position="419"/>
    </location>
</feature>